<dbReference type="Proteomes" id="UP001163603">
    <property type="component" value="Chromosome 5"/>
</dbReference>
<sequence>MVLDQRMIKKERRVGVELLVQWKGMAKEDTTWVDREELLQRSPTLEDRGF</sequence>
<evidence type="ECO:0000313" key="1">
    <source>
        <dbReference type="EMBL" id="KAJ0040444.1"/>
    </source>
</evidence>
<organism evidence="1 2">
    <name type="scientific">Pistacia integerrima</name>
    <dbReference type="NCBI Taxonomy" id="434235"/>
    <lineage>
        <taxon>Eukaryota</taxon>
        <taxon>Viridiplantae</taxon>
        <taxon>Streptophyta</taxon>
        <taxon>Embryophyta</taxon>
        <taxon>Tracheophyta</taxon>
        <taxon>Spermatophyta</taxon>
        <taxon>Magnoliopsida</taxon>
        <taxon>eudicotyledons</taxon>
        <taxon>Gunneridae</taxon>
        <taxon>Pentapetalae</taxon>
        <taxon>rosids</taxon>
        <taxon>malvids</taxon>
        <taxon>Sapindales</taxon>
        <taxon>Anacardiaceae</taxon>
        <taxon>Pistacia</taxon>
    </lineage>
</organism>
<comment type="caution">
    <text evidence="1">The sequence shown here is derived from an EMBL/GenBank/DDBJ whole genome shotgun (WGS) entry which is preliminary data.</text>
</comment>
<dbReference type="EMBL" id="CM047740">
    <property type="protein sequence ID" value="KAJ0040444.1"/>
    <property type="molecule type" value="Genomic_DNA"/>
</dbReference>
<reference evidence="2" key="1">
    <citation type="journal article" date="2023" name="G3 (Bethesda)">
        <title>Genome assembly and association tests identify interacting loci associated with vigor, precocity, and sex in interspecific pistachio rootstocks.</title>
        <authorList>
            <person name="Palmer W."/>
            <person name="Jacygrad E."/>
            <person name="Sagayaradj S."/>
            <person name="Cavanaugh K."/>
            <person name="Han R."/>
            <person name="Bertier L."/>
            <person name="Beede B."/>
            <person name="Kafkas S."/>
            <person name="Golino D."/>
            <person name="Preece J."/>
            <person name="Michelmore R."/>
        </authorList>
    </citation>
    <scope>NUCLEOTIDE SEQUENCE [LARGE SCALE GENOMIC DNA]</scope>
</reference>
<accession>A0ACC0YTC7</accession>
<name>A0ACC0YTC7_9ROSI</name>
<gene>
    <name evidence="1" type="ORF">Pint_28754</name>
</gene>
<keyword evidence="2" id="KW-1185">Reference proteome</keyword>
<evidence type="ECO:0000313" key="2">
    <source>
        <dbReference type="Proteomes" id="UP001163603"/>
    </source>
</evidence>
<protein>
    <submittedName>
        <fullName evidence="1">Uncharacterized protein</fullName>
    </submittedName>
</protein>
<proteinExistence type="predicted"/>